<evidence type="ECO:0000313" key="2">
    <source>
        <dbReference type="EMBL" id="PVU88968.1"/>
    </source>
</evidence>
<feature type="region of interest" description="Disordered" evidence="1">
    <location>
        <begin position="127"/>
        <end position="148"/>
    </location>
</feature>
<gene>
    <name evidence="2" type="ORF">BB561_005631</name>
</gene>
<organism evidence="2 3">
    <name type="scientific">Smittium simulii</name>
    <dbReference type="NCBI Taxonomy" id="133385"/>
    <lineage>
        <taxon>Eukaryota</taxon>
        <taxon>Fungi</taxon>
        <taxon>Fungi incertae sedis</taxon>
        <taxon>Zoopagomycota</taxon>
        <taxon>Kickxellomycotina</taxon>
        <taxon>Harpellomycetes</taxon>
        <taxon>Harpellales</taxon>
        <taxon>Legeriomycetaceae</taxon>
        <taxon>Smittium</taxon>
    </lineage>
</organism>
<keyword evidence="3" id="KW-1185">Reference proteome</keyword>
<sequence>MIGSFGFSGALAVDCSNEGLKRCAEPNGKSARFFECSNGKEVESTCKTGETCHGNGDTSTMCINVPAFKKRQKLMKRDTAFGGYEPLVNEFNGGMYGDAQSFNKFCTNMRSMMFVDKNSLGDVTGSVGNGVRNNRSKIGQNSQDIGKLSQTTQGQNTLIKGAKSFSNSLNQNKAEYSYLVADVATNTKHNKQGRDGLSSVMTNTFTATADGASGGSQISGVETKQALTNLDFALNAHYPGTLGKVFSGNLSPDNLGNNVAALSSGNSNGTANIFGSLVANTKEGTEYLAPFTAGAVQLTDSTAQYASASRMNSVFRKYQPSSISSSSTVNILNGAANAAVNSKGKFRSSLDNSMIAYKSTVDNNKCGCGNSDAYGSMMAMSAALAMTQMAAPSGSCCFPSRGGGAGGNMFLRSLII</sequence>
<feature type="compositionally biased region" description="Polar residues" evidence="1">
    <location>
        <begin position="131"/>
        <end position="148"/>
    </location>
</feature>
<comment type="caution">
    <text evidence="2">The sequence shown here is derived from an EMBL/GenBank/DDBJ whole genome shotgun (WGS) entry which is preliminary data.</text>
</comment>
<accession>A0A2T9Y9F1</accession>
<dbReference type="Proteomes" id="UP000245383">
    <property type="component" value="Unassembled WGS sequence"/>
</dbReference>
<protein>
    <submittedName>
        <fullName evidence="2">Uncharacterized protein</fullName>
    </submittedName>
</protein>
<dbReference type="OrthoDB" id="76388at2759"/>
<proteinExistence type="predicted"/>
<evidence type="ECO:0000256" key="1">
    <source>
        <dbReference type="SAM" id="MobiDB-lite"/>
    </source>
</evidence>
<evidence type="ECO:0000313" key="3">
    <source>
        <dbReference type="Proteomes" id="UP000245383"/>
    </source>
</evidence>
<name>A0A2T9Y9F1_9FUNG</name>
<dbReference type="EMBL" id="MBFR01000349">
    <property type="protein sequence ID" value="PVU88968.1"/>
    <property type="molecule type" value="Genomic_DNA"/>
</dbReference>
<reference evidence="2 3" key="1">
    <citation type="journal article" date="2018" name="MBio">
        <title>Comparative Genomics Reveals the Core Gene Toolbox for the Fungus-Insect Symbiosis.</title>
        <authorList>
            <person name="Wang Y."/>
            <person name="Stata M."/>
            <person name="Wang W."/>
            <person name="Stajich J.E."/>
            <person name="White M.M."/>
            <person name="Moncalvo J.M."/>
        </authorList>
    </citation>
    <scope>NUCLEOTIDE SEQUENCE [LARGE SCALE GENOMIC DNA]</scope>
    <source>
        <strain evidence="2 3">SWE-8-4</strain>
    </source>
</reference>
<dbReference type="AlphaFoldDB" id="A0A2T9Y9F1"/>